<dbReference type="GO" id="GO:0016787">
    <property type="term" value="F:hydrolase activity"/>
    <property type="evidence" value="ECO:0007669"/>
    <property type="project" value="InterPro"/>
</dbReference>
<evidence type="ECO:0000313" key="2">
    <source>
        <dbReference type="EMBL" id="NML26467.1"/>
    </source>
</evidence>
<organism evidence="2 3">
    <name type="scientific">Zoogloea dura</name>
    <dbReference type="NCBI Taxonomy" id="2728840"/>
    <lineage>
        <taxon>Bacteria</taxon>
        <taxon>Pseudomonadati</taxon>
        <taxon>Pseudomonadota</taxon>
        <taxon>Betaproteobacteria</taxon>
        <taxon>Rhodocyclales</taxon>
        <taxon>Zoogloeaceae</taxon>
        <taxon>Zoogloea</taxon>
    </lineage>
</organism>
<evidence type="ECO:0000313" key="3">
    <source>
        <dbReference type="Proteomes" id="UP000580043"/>
    </source>
</evidence>
<comment type="caution">
    <text evidence="2">The sequence shown here is derived from an EMBL/GenBank/DDBJ whole genome shotgun (WGS) entry which is preliminary data.</text>
</comment>
<accession>A0A848G2P5</accession>
<feature type="domain" description="Calcineurin-like phosphoesterase" evidence="1">
    <location>
        <begin position="1"/>
        <end position="216"/>
    </location>
</feature>
<sequence length="259" mass="28711">MRIALLSDLHLSAAPMPFPQVEADVIVLAGDLGRPAQAIEWARATPRPTLYVAGNHEFYGSDLLSTRLELGRLAAGSPLRVLERGEWVHQGVRFLGCTLWSDFRIFDSEAARLQGVQAALGFTRDYTRIRVAPDFPETFSPALSQLLFLESVEWLEACFARPHPGPTVVITHFAPSLRSVAPQFAGSPVNACFVSDLDAHILRWQPALWLHGHTHDSFDYRIGATRVVCNPRGYARRAHPDGPLELENPRFDAGLVLTL</sequence>
<keyword evidence="3" id="KW-1185">Reference proteome</keyword>
<name>A0A848G2P5_9RHOO</name>
<dbReference type="SUPFAM" id="SSF56300">
    <property type="entry name" value="Metallo-dependent phosphatases"/>
    <property type="match status" value="1"/>
</dbReference>
<dbReference type="EMBL" id="JABBGA010000008">
    <property type="protein sequence ID" value="NML26467.1"/>
    <property type="molecule type" value="Genomic_DNA"/>
</dbReference>
<evidence type="ECO:0000259" key="1">
    <source>
        <dbReference type="Pfam" id="PF00149"/>
    </source>
</evidence>
<dbReference type="PANTHER" id="PTHR37844:SF2">
    <property type="entry name" value="SER_THR PROTEIN PHOSPHATASE SUPERFAMILY (AFU_ORTHOLOGUE AFUA_1G14840)"/>
    <property type="match status" value="1"/>
</dbReference>
<gene>
    <name evidence="2" type="ORF">HHL15_11990</name>
</gene>
<dbReference type="Proteomes" id="UP000580043">
    <property type="component" value="Unassembled WGS sequence"/>
</dbReference>
<protein>
    <submittedName>
        <fullName evidence="2">Metallophosphoesterase</fullName>
    </submittedName>
</protein>
<proteinExistence type="predicted"/>
<dbReference type="RefSeq" id="WP_169146001.1">
    <property type="nucleotide sequence ID" value="NZ_JABBGA010000008.1"/>
</dbReference>
<dbReference type="AlphaFoldDB" id="A0A848G2P5"/>
<dbReference type="InterPro" id="IPR004843">
    <property type="entry name" value="Calcineurin-like_PHP"/>
</dbReference>
<reference evidence="2 3" key="1">
    <citation type="submission" date="2020-04" db="EMBL/GenBank/DDBJ databases">
        <title>Zoogloea sp. G-4-1-14 isolated from soil.</title>
        <authorList>
            <person name="Dahal R.H."/>
        </authorList>
    </citation>
    <scope>NUCLEOTIDE SEQUENCE [LARGE SCALE GENOMIC DNA]</scope>
    <source>
        <strain evidence="2 3">G-4-1-14</strain>
    </source>
</reference>
<dbReference type="Pfam" id="PF00149">
    <property type="entry name" value="Metallophos"/>
    <property type="match status" value="1"/>
</dbReference>
<dbReference type="Gene3D" id="3.60.21.10">
    <property type="match status" value="1"/>
</dbReference>
<dbReference type="PANTHER" id="PTHR37844">
    <property type="entry name" value="SER/THR PROTEIN PHOSPHATASE SUPERFAMILY (AFU_ORTHOLOGUE AFUA_1G14840)"/>
    <property type="match status" value="1"/>
</dbReference>
<dbReference type="InterPro" id="IPR029052">
    <property type="entry name" value="Metallo-depent_PP-like"/>
</dbReference>